<keyword evidence="3" id="KW-1185">Reference proteome</keyword>
<feature type="transmembrane region" description="Helical" evidence="1">
    <location>
        <begin position="6"/>
        <end position="29"/>
    </location>
</feature>
<keyword evidence="1" id="KW-1133">Transmembrane helix</keyword>
<keyword evidence="1" id="KW-0472">Membrane</keyword>
<proteinExistence type="predicted"/>
<reference evidence="3" key="1">
    <citation type="submission" date="2016-10" db="EMBL/GenBank/DDBJ databases">
        <authorList>
            <person name="Varghese N."/>
            <person name="Submissions S."/>
        </authorList>
    </citation>
    <scope>NUCLEOTIDE SEQUENCE [LARGE SCALE GENOMIC DNA]</scope>
    <source>
        <strain evidence="3">DSM 45079</strain>
    </source>
</reference>
<name>A0A1H2GAL4_9ACTN</name>
<dbReference type="EMBL" id="LT629791">
    <property type="protein sequence ID" value="SDU16554.1"/>
    <property type="molecule type" value="Genomic_DNA"/>
</dbReference>
<sequence>MGLLEVAAIIAVAVLTFSCAGVVAVFAVAATAHRSRGQGWGHLLGSAVRLTLVLAAVALAVELAVIVLGAAIT</sequence>
<dbReference type="AlphaFoldDB" id="A0A1H2GAL4"/>
<dbReference type="Proteomes" id="UP000182977">
    <property type="component" value="Chromosome I"/>
</dbReference>
<feature type="transmembrane region" description="Helical" evidence="1">
    <location>
        <begin position="50"/>
        <end position="72"/>
    </location>
</feature>
<accession>A0A1H2GAL4</accession>
<protein>
    <submittedName>
        <fullName evidence="2">Uncharacterized protein</fullName>
    </submittedName>
</protein>
<evidence type="ECO:0000313" key="2">
    <source>
        <dbReference type="EMBL" id="SDU16554.1"/>
    </source>
</evidence>
<evidence type="ECO:0000256" key="1">
    <source>
        <dbReference type="SAM" id="Phobius"/>
    </source>
</evidence>
<gene>
    <name evidence="2" type="ORF">SAMN04488563_0388</name>
</gene>
<evidence type="ECO:0000313" key="3">
    <source>
        <dbReference type="Proteomes" id="UP000182977"/>
    </source>
</evidence>
<keyword evidence="1" id="KW-0812">Transmembrane</keyword>
<organism evidence="2 3">
    <name type="scientific">Jiangella alkaliphila</name>
    <dbReference type="NCBI Taxonomy" id="419479"/>
    <lineage>
        <taxon>Bacteria</taxon>
        <taxon>Bacillati</taxon>
        <taxon>Actinomycetota</taxon>
        <taxon>Actinomycetes</taxon>
        <taxon>Jiangellales</taxon>
        <taxon>Jiangellaceae</taxon>
        <taxon>Jiangella</taxon>
    </lineage>
</organism>
<dbReference type="RefSeq" id="WP_046766660.1">
    <property type="nucleotide sequence ID" value="NZ_KQ061219.1"/>
</dbReference>